<evidence type="ECO:0000256" key="6">
    <source>
        <dbReference type="ARBA" id="ARBA00023136"/>
    </source>
</evidence>
<proteinExistence type="inferred from homology"/>
<dbReference type="GO" id="GO:0007399">
    <property type="term" value="P:nervous system development"/>
    <property type="evidence" value="ECO:0007669"/>
    <property type="project" value="TreeGrafter"/>
</dbReference>
<dbReference type="GeneTree" id="ENSGT00940000156168"/>
<dbReference type="InterPro" id="IPR003438">
    <property type="entry name" value="GDNF_rcpt"/>
</dbReference>
<evidence type="ECO:0000259" key="10">
    <source>
        <dbReference type="SMART" id="SM00907"/>
    </source>
</evidence>
<dbReference type="GO" id="GO:0007169">
    <property type="term" value="P:cell surface receptor protein tyrosine kinase signaling pathway"/>
    <property type="evidence" value="ECO:0007669"/>
    <property type="project" value="UniProtKB-ARBA"/>
</dbReference>
<comment type="similarity">
    <text evidence="2">Belongs to the GDNFR family.</text>
</comment>
<accession>A0A8C8EYL4</accession>
<keyword evidence="9" id="KW-0449">Lipoprotein</keyword>
<feature type="domain" description="GDNF/GAS1" evidence="10">
    <location>
        <begin position="43"/>
        <end position="120"/>
    </location>
</feature>
<dbReference type="GO" id="GO:0038023">
    <property type="term" value="F:signaling receptor activity"/>
    <property type="evidence" value="ECO:0007669"/>
    <property type="project" value="InterPro"/>
</dbReference>
<gene>
    <name evidence="11" type="primary">GFRA2</name>
</gene>
<dbReference type="GO" id="GO:0009897">
    <property type="term" value="C:external side of plasma membrane"/>
    <property type="evidence" value="ECO:0007669"/>
    <property type="project" value="TreeGrafter"/>
</dbReference>
<dbReference type="SMART" id="SM00907">
    <property type="entry name" value="GDNF"/>
    <property type="match status" value="3"/>
</dbReference>
<keyword evidence="12" id="KW-1185">Reference proteome</keyword>
<evidence type="ECO:0000256" key="8">
    <source>
        <dbReference type="ARBA" id="ARBA00023180"/>
    </source>
</evidence>
<dbReference type="Ensembl" id="ENSOTST00005028741.2">
    <property type="protein sequence ID" value="ENSOTSP00005026618.1"/>
    <property type="gene ID" value="ENSOTSG00005012503.2"/>
</dbReference>
<evidence type="ECO:0000256" key="4">
    <source>
        <dbReference type="ARBA" id="ARBA00022622"/>
    </source>
</evidence>
<feature type="domain" description="GDNF/GAS1" evidence="10">
    <location>
        <begin position="258"/>
        <end position="355"/>
    </location>
</feature>
<comment type="subcellular location">
    <subcellularLocation>
        <location evidence="1">Cell membrane</location>
        <topology evidence="1">Lipid-anchor</topology>
        <topology evidence="1">GPI-anchor</topology>
    </subcellularLocation>
</comment>
<evidence type="ECO:0000256" key="1">
    <source>
        <dbReference type="ARBA" id="ARBA00004609"/>
    </source>
</evidence>
<organism evidence="11 12">
    <name type="scientific">Oncorhynchus tshawytscha</name>
    <name type="common">Chinook salmon</name>
    <name type="synonym">Salmo tshawytscha</name>
    <dbReference type="NCBI Taxonomy" id="74940"/>
    <lineage>
        <taxon>Eukaryota</taxon>
        <taxon>Metazoa</taxon>
        <taxon>Chordata</taxon>
        <taxon>Craniata</taxon>
        <taxon>Vertebrata</taxon>
        <taxon>Euteleostomi</taxon>
        <taxon>Actinopterygii</taxon>
        <taxon>Neopterygii</taxon>
        <taxon>Teleostei</taxon>
        <taxon>Protacanthopterygii</taxon>
        <taxon>Salmoniformes</taxon>
        <taxon>Salmonidae</taxon>
        <taxon>Salmoninae</taxon>
        <taxon>Oncorhynchus</taxon>
    </lineage>
</organism>
<dbReference type="FunFam" id="1.10.220.110:FF:000001">
    <property type="entry name" value="GDNF family receptor alpha"/>
    <property type="match status" value="1"/>
</dbReference>
<evidence type="ECO:0000256" key="7">
    <source>
        <dbReference type="ARBA" id="ARBA00023170"/>
    </source>
</evidence>
<dbReference type="Gene3D" id="1.10.220.110">
    <property type="entry name" value="GDNF binding domain"/>
    <property type="match status" value="1"/>
</dbReference>
<evidence type="ECO:0000313" key="12">
    <source>
        <dbReference type="Proteomes" id="UP000694402"/>
    </source>
</evidence>
<name>A0A8C8EYL4_ONCTS</name>
<evidence type="ECO:0000256" key="9">
    <source>
        <dbReference type="ARBA" id="ARBA00023288"/>
    </source>
</evidence>
<dbReference type="PANTHER" id="PTHR10269:SF4">
    <property type="entry name" value="GDNF FAMILY RECEPTOR ALPHA-2"/>
    <property type="match status" value="1"/>
</dbReference>
<dbReference type="SUPFAM" id="SSF110035">
    <property type="entry name" value="GDNF receptor-like"/>
    <property type="match status" value="1"/>
</dbReference>
<evidence type="ECO:0000256" key="2">
    <source>
        <dbReference type="ARBA" id="ARBA00005961"/>
    </source>
</evidence>
<dbReference type="Pfam" id="PF02351">
    <property type="entry name" value="GDNF"/>
    <property type="match status" value="3"/>
</dbReference>
<keyword evidence="3" id="KW-1003">Cell membrane</keyword>
<sequence>MCNSICQTNGNSLLFPPSDEVVSSWGGSSSALVGTGAHGWLDCVRASDICNQNPQCSSRYRVMRQCLVGRERDTMLANRECQAALEVLLVSPLYDCRCKRGMKKELQCLQSYWSIHMGLTEGGELYETSPYEPVMPVRYPDAFRLASIISGMHTVTPKANTCTDPGKTCNPCLDAAKACNLNNTCKKQRSTYIATCNKGEPCNRKRCHKALRQFLDRVPSEYSHQLLFCPCQDLGCAERRRQTIVPFCSFEDKVKPYCLELRKNCRQDPLCRSRLADFHMNCMVTQHTVSSCPNEDNYQACLASYAGLIGTDMTPNYVDGSYNNWTVSPWCTCKGSGNQEEECESFLRDFTENTCLSESSLSSKYIFLEIELRCILFPLIIIEMLLQLDWSPYLESFCGKFHLLDIFLKWKKFGTPKTLPRAGRTAKMSNRGRRALVRKVTKNTMVTLKELQSSSVEMGEPSRRTTISTALHQSGFNAKCHVWRKTWHYP</sequence>
<evidence type="ECO:0000256" key="3">
    <source>
        <dbReference type="ARBA" id="ARBA00022475"/>
    </source>
</evidence>
<dbReference type="InterPro" id="IPR016017">
    <property type="entry name" value="GDNF/GAS1"/>
</dbReference>
<protein>
    <recommendedName>
        <fullName evidence="10">GDNF/GAS1 domain-containing protein</fullName>
    </recommendedName>
</protein>
<evidence type="ECO:0000256" key="5">
    <source>
        <dbReference type="ARBA" id="ARBA00022729"/>
    </source>
</evidence>
<dbReference type="GO" id="GO:0043235">
    <property type="term" value="C:receptor complex"/>
    <property type="evidence" value="ECO:0007669"/>
    <property type="project" value="TreeGrafter"/>
</dbReference>
<keyword evidence="6" id="KW-0472">Membrane</keyword>
<keyword evidence="7" id="KW-0675">Receptor</keyword>
<keyword evidence="5" id="KW-0732">Signal</keyword>
<keyword evidence="8" id="KW-0325">Glycoprotein</keyword>
<dbReference type="PRINTS" id="PR01316">
    <property type="entry name" value="GDNFRECEPTOR"/>
</dbReference>
<dbReference type="Proteomes" id="UP000694402">
    <property type="component" value="Unassembled WGS sequence"/>
</dbReference>
<evidence type="ECO:0000313" key="11">
    <source>
        <dbReference type="Ensembl" id="ENSOTSP00005026618.1"/>
    </source>
</evidence>
<dbReference type="PANTHER" id="PTHR10269">
    <property type="entry name" value="GDNF RECEPTOR ALPHA"/>
    <property type="match status" value="1"/>
</dbReference>
<dbReference type="InterPro" id="IPR037193">
    <property type="entry name" value="GDNF_alpha"/>
</dbReference>
<reference evidence="11" key="1">
    <citation type="submission" date="2025-08" db="UniProtKB">
        <authorList>
            <consortium name="Ensembl"/>
        </authorList>
    </citation>
    <scope>IDENTIFICATION</scope>
</reference>
<keyword evidence="4" id="KW-0336">GPI-anchor</keyword>
<dbReference type="AlphaFoldDB" id="A0A8C8EYL4"/>
<feature type="domain" description="GDNF/GAS1" evidence="10">
    <location>
        <begin position="172"/>
        <end position="248"/>
    </location>
</feature>
<reference evidence="11" key="2">
    <citation type="submission" date="2025-09" db="UniProtKB">
        <authorList>
            <consortium name="Ensembl"/>
        </authorList>
    </citation>
    <scope>IDENTIFICATION</scope>
</reference>